<organism evidence="3 4">
    <name type="scientific">Aspergillus clavatus (strain ATCC 1007 / CBS 513.65 / DSM 816 / NCTC 3887 / NRRL 1 / QM 1276 / 107)</name>
    <dbReference type="NCBI Taxonomy" id="344612"/>
    <lineage>
        <taxon>Eukaryota</taxon>
        <taxon>Fungi</taxon>
        <taxon>Dikarya</taxon>
        <taxon>Ascomycota</taxon>
        <taxon>Pezizomycotina</taxon>
        <taxon>Eurotiomycetes</taxon>
        <taxon>Eurotiomycetidae</taxon>
        <taxon>Eurotiales</taxon>
        <taxon>Aspergillaceae</taxon>
        <taxon>Aspergillus</taxon>
        <taxon>Aspergillus subgen. Fumigati</taxon>
    </lineage>
</organism>
<dbReference type="VEuPathDB" id="FungiDB:ACLA_087600"/>
<feature type="region of interest" description="Disordered" evidence="1">
    <location>
        <begin position="215"/>
        <end position="238"/>
    </location>
</feature>
<evidence type="ECO:0000256" key="2">
    <source>
        <dbReference type="SAM" id="Phobius"/>
    </source>
</evidence>
<keyword evidence="2" id="KW-0812">Transmembrane</keyword>
<dbReference type="eggNOG" id="ENOG502SFMR">
    <property type="taxonomic scope" value="Eukaryota"/>
</dbReference>
<evidence type="ECO:0000313" key="3">
    <source>
        <dbReference type="EMBL" id="EAW07054.1"/>
    </source>
</evidence>
<evidence type="ECO:0000313" key="4">
    <source>
        <dbReference type="Proteomes" id="UP000006701"/>
    </source>
</evidence>
<reference evidence="3 4" key="1">
    <citation type="journal article" date="2008" name="PLoS Genet.">
        <title>Genomic islands in the pathogenic filamentous fungus Aspergillus fumigatus.</title>
        <authorList>
            <person name="Fedorova N.D."/>
            <person name="Khaldi N."/>
            <person name="Joardar V.S."/>
            <person name="Maiti R."/>
            <person name="Amedeo P."/>
            <person name="Anderson M.J."/>
            <person name="Crabtree J."/>
            <person name="Silva J.C."/>
            <person name="Badger J.H."/>
            <person name="Albarraq A."/>
            <person name="Angiuoli S."/>
            <person name="Bussey H."/>
            <person name="Bowyer P."/>
            <person name="Cotty P.J."/>
            <person name="Dyer P.S."/>
            <person name="Egan A."/>
            <person name="Galens K."/>
            <person name="Fraser-Liggett C.M."/>
            <person name="Haas B.J."/>
            <person name="Inman J.M."/>
            <person name="Kent R."/>
            <person name="Lemieux S."/>
            <person name="Malavazi I."/>
            <person name="Orvis J."/>
            <person name="Roemer T."/>
            <person name="Ronning C.M."/>
            <person name="Sundaram J.P."/>
            <person name="Sutton G."/>
            <person name="Turner G."/>
            <person name="Venter J.C."/>
            <person name="White O.R."/>
            <person name="Whitty B.R."/>
            <person name="Youngman P."/>
            <person name="Wolfe K.H."/>
            <person name="Goldman G.H."/>
            <person name="Wortman J.R."/>
            <person name="Jiang B."/>
            <person name="Denning D.W."/>
            <person name="Nierman W.C."/>
        </authorList>
    </citation>
    <scope>NUCLEOTIDE SEQUENCE [LARGE SCALE GENOMIC DNA]</scope>
    <source>
        <strain evidence="4">ATCC 1007 / CBS 513.65 / DSM 816 / NCTC 3887 / NRRL 1</strain>
    </source>
</reference>
<protein>
    <submittedName>
        <fullName evidence="3">Uncharacterized protein</fullName>
    </submittedName>
</protein>
<accession>A1CUR7</accession>
<feature type="compositionally biased region" description="Polar residues" evidence="1">
    <location>
        <begin position="299"/>
        <end position="309"/>
    </location>
</feature>
<dbReference type="OrthoDB" id="4770059at2759"/>
<feature type="region of interest" description="Disordered" evidence="1">
    <location>
        <begin position="275"/>
        <end position="315"/>
    </location>
</feature>
<dbReference type="Proteomes" id="UP000006701">
    <property type="component" value="Unassembled WGS sequence"/>
</dbReference>
<feature type="transmembrane region" description="Helical" evidence="2">
    <location>
        <begin position="248"/>
        <end position="268"/>
    </location>
</feature>
<dbReference type="GeneID" id="4699796"/>
<dbReference type="AlphaFoldDB" id="A1CUR7"/>
<keyword evidence="4" id="KW-1185">Reference proteome</keyword>
<name>A1CUR7_ASPCL</name>
<gene>
    <name evidence="3" type="ORF">ACLA_087600</name>
</gene>
<keyword evidence="2" id="KW-1133">Transmembrane helix</keyword>
<dbReference type="OMA" id="CYPTGTM"/>
<feature type="compositionally biased region" description="Low complexity" evidence="1">
    <location>
        <begin position="215"/>
        <end position="226"/>
    </location>
</feature>
<dbReference type="HOGENOM" id="CLU_063502_0_0_1"/>
<keyword evidence="2" id="KW-0472">Membrane</keyword>
<dbReference type="EMBL" id="DS027060">
    <property type="protein sequence ID" value="EAW07054.1"/>
    <property type="molecule type" value="Genomic_DNA"/>
</dbReference>
<evidence type="ECO:0000256" key="1">
    <source>
        <dbReference type="SAM" id="MobiDB-lite"/>
    </source>
</evidence>
<dbReference type="RefSeq" id="XP_001268480.1">
    <property type="nucleotide sequence ID" value="XM_001268479.1"/>
</dbReference>
<dbReference type="KEGG" id="act:ACLA_087600"/>
<proteinExistence type="predicted"/>
<sequence length="315" mass="32346">MSSTGAVAAAAAAAVTATATATSASDNESSTTLAIAPSIVTTTVPMVSVFTPPASCSSRWTYEASTYNGITSGVLIQNAFFVDTECFPPGFQQNGRVLVNQVFSPGVCPEHYSTQQFLVRDSVTTATCCPSDFSFNGDPVYGGCISTFTGATRVAARAGGFGSKDYITSTSISGTYTMWGMPLVVQIESTDRALYATALPPSAAASSTLATTTSSSSLSSHSSASPIQPPIQTSVSSASSGLSAGAQAGVAAGAAVGALLILGLYILWRRGRRKPKAEKESLQPSELQGIPVSEVAGTPQKTMRHSSFQMCELPT</sequence>